<dbReference type="GO" id="GO:0005886">
    <property type="term" value="C:plasma membrane"/>
    <property type="evidence" value="ECO:0007669"/>
    <property type="project" value="TreeGrafter"/>
</dbReference>
<dbReference type="RefSeq" id="WP_014256438.1">
    <property type="nucleotide sequence ID" value="NC_016627.1"/>
</dbReference>
<dbReference type="PANTHER" id="PTHR48090:SF3">
    <property type="entry name" value="UNDECAPRENYL-PHOSPHATE 4-DEOXY-4-FORMAMIDO-L-ARABINOSE TRANSFERASE"/>
    <property type="match status" value="1"/>
</dbReference>
<keyword evidence="11" id="KW-1185">Reference proteome</keyword>
<dbReference type="Pfam" id="PF00535">
    <property type="entry name" value="Glycos_transf_2"/>
    <property type="match status" value="1"/>
</dbReference>
<dbReference type="eggNOG" id="COG1215">
    <property type="taxonomic scope" value="Bacteria"/>
</dbReference>
<dbReference type="InterPro" id="IPR050256">
    <property type="entry name" value="Glycosyltransferase_2"/>
</dbReference>
<dbReference type="STRING" id="720554.Clocl_3410"/>
<dbReference type="SUPFAM" id="SSF53448">
    <property type="entry name" value="Nucleotide-diphospho-sugar transferases"/>
    <property type="match status" value="1"/>
</dbReference>
<evidence type="ECO:0000256" key="3">
    <source>
        <dbReference type="ARBA" id="ARBA00022679"/>
    </source>
</evidence>
<keyword evidence="6 8" id="KW-1133">Transmembrane helix</keyword>
<protein>
    <submittedName>
        <fullName evidence="10">Glycosyl transferase</fullName>
    </submittedName>
</protein>
<reference evidence="10 11" key="2">
    <citation type="journal article" date="2012" name="Stand. Genomic Sci.">
        <title>Complete Genome Sequence of Clostridium clariflavum DSM 19732.</title>
        <authorList>
            <person name="Izquierdo J.A."/>
            <person name="Goodwin L."/>
            <person name="Davenport K.W."/>
            <person name="Teshima H."/>
            <person name="Bruce D."/>
            <person name="Detter C."/>
            <person name="Tapia R."/>
            <person name="Han S."/>
            <person name="Land M."/>
            <person name="Hauser L."/>
            <person name="Jeffries C.D."/>
            <person name="Han J."/>
            <person name="Pitluck S."/>
            <person name="Nolan M."/>
            <person name="Chen A."/>
            <person name="Huntemann M."/>
            <person name="Mavromatis K."/>
            <person name="Mikhailova N."/>
            <person name="Liolios K."/>
            <person name="Woyke T."/>
            <person name="Lynd L.R."/>
        </authorList>
    </citation>
    <scope>NUCLEOTIDE SEQUENCE [LARGE SCALE GENOMIC DNA]</scope>
    <source>
        <strain evidence="11">DSM 19732 / NBRC 101661 / EBR45</strain>
    </source>
</reference>
<organism evidence="10 11">
    <name type="scientific">Acetivibrio clariflavus (strain DSM 19732 / NBRC 101661 / EBR45)</name>
    <name type="common">Clostridium clariflavum</name>
    <dbReference type="NCBI Taxonomy" id="720554"/>
    <lineage>
        <taxon>Bacteria</taxon>
        <taxon>Bacillati</taxon>
        <taxon>Bacillota</taxon>
        <taxon>Clostridia</taxon>
        <taxon>Eubacteriales</taxon>
        <taxon>Oscillospiraceae</taxon>
        <taxon>Acetivibrio</taxon>
    </lineage>
</organism>
<dbReference type="InterPro" id="IPR029044">
    <property type="entry name" value="Nucleotide-diphossugar_trans"/>
</dbReference>
<name>G8LXX6_ACECE</name>
<dbReference type="EMBL" id="CP003065">
    <property type="protein sequence ID" value="AEV69908.1"/>
    <property type="molecule type" value="Genomic_DNA"/>
</dbReference>
<evidence type="ECO:0000256" key="4">
    <source>
        <dbReference type="ARBA" id="ARBA00022692"/>
    </source>
</evidence>
<evidence type="ECO:0000259" key="9">
    <source>
        <dbReference type="Pfam" id="PF00535"/>
    </source>
</evidence>
<evidence type="ECO:0000313" key="11">
    <source>
        <dbReference type="Proteomes" id="UP000005435"/>
    </source>
</evidence>
<dbReference type="InterPro" id="IPR001173">
    <property type="entry name" value="Glyco_trans_2-like"/>
</dbReference>
<keyword evidence="2" id="KW-0328">Glycosyltransferase</keyword>
<dbReference type="KEGG" id="ccl:Clocl_3410"/>
<evidence type="ECO:0000256" key="2">
    <source>
        <dbReference type="ARBA" id="ARBA00022676"/>
    </source>
</evidence>
<dbReference type="GO" id="GO:0009103">
    <property type="term" value="P:lipopolysaccharide biosynthetic process"/>
    <property type="evidence" value="ECO:0007669"/>
    <property type="project" value="UniProtKB-KW"/>
</dbReference>
<evidence type="ECO:0000256" key="1">
    <source>
        <dbReference type="ARBA" id="ARBA00022475"/>
    </source>
</evidence>
<proteinExistence type="predicted"/>
<dbReference type="HOGENOM" id="CLU_033536_5_0_9"/>
<evidence type="ECO:0000256" key="8">
    <source>
        <dbReference type="SAM" id="Phobius"/>
    </source>
</evidence>
<accession>G8LXX6</accession>
<evidence type="ECO:0000256" key="6">
    <source>
        <dbReference type="ARBA" id="ARBA00022989"/>
    </source>
</evidence>
<dbReference type="Gene3D" id="3.90.550.10">
    <property type="entry name" value="Spore Coat Polysaccharide Biosynthesis Protein SpsA, Chain A"/>
    <property type="match status" value="1"/>
</dbReference>
<evidence type="ECO:0000256" key="7">
    <source>
        <dbReference type="ARBA" id="ARBA00023136"/>
    </source>
</evidence>
<feature type="domain" description="Glycosyltransferase 2-like" evidence="9">
    <location>
        <begin position="12"/>
        <end position="130"/>
    </location>
</feature>
<evidence type="ECO:0000256" key="5">
    <source>
        <dbReference type="ARBA" id="ARBA00022985"/>
    </source>
</evidence>
<evidence type="ECO:0000313" key="10">
    <source>
        <dbReference type="EMBL" id="AEV69908.1"/>
    </source>
</evidence>
<dbReference type="GO" id="GO:0016757">
    <property type="term" value="F:glycosyltransferase activity"/>
    <property type="evidence" value="ECO:0007669"/>
    <property type="project" value="UniProtKB-KW"/>
</dbReference>
<keyword evidence="3 10" id="KW-0808">Transferase</keyword>
<dbReference type="Proteomes" id="UP000005435">
    <property type="component" value="Chromosome"/>
</dbReference>
<dbReference type="PANTHER" id="PTHR48090">
    <property type="entry name" value="UNDECAPRENYL-PHOSPHATE 4-DEOXY-4-FORMAMIDO-L-ARABINOSE TRANSFERASE-RELATED"/>
    <property type="match status" value="1"/>
</dbReference>
<keyword evidence="7 8" id="KW-0472">Membrane</keyword>
<gene>
    <name evidence="10" type="ordered locus">Clocl_3410</name>
</gene>
<dbReference type="OrthoDB" id="9807778at2"/>
<sequence>MGLVNKEKKVVSAVVYVRNHEKYISEFIEGIAAVLSENFEKYEIIAVNDFSTDRSVEMLKKSASKLEAISFTIINLSFYHGTEAAITAGVDISIGDFVFEFDSPIADYDFKEIINVYKHSQEGFDIVSAAPDVKERWDSRAFYSLFKRYSQNRLRLWTERFRVLSRRAVNRINNSYTSIQYRKAVYYNIGLKTYIHKYKPNKNIDHERKLDTRLRLSQALNYLMIFTDIVPKISIFMAIMMLLFSICVFCYTVFVYIAYDRVVEGWTTIMLFLSVCFTGFFSLFAIVIKFVSLILKLQNSKYTYTFESVEKVK</sequence>
<keyword evidence="4 8" id="KW-0812">Transmembrane</keyword>
<keyword evidence="5" id="KW-0448">Lipopolysaccharide biosynthesis</keyword>
<keyword evidence="1" id="KW-1003">Cell membrane</keyword>
<dbReference type="AlphaFoldDB" id="G8LXX6"/>
<feature type="transmembrane region" description="Helical" evidence="8">
    <location>
        <begin position="265"/>
        <end position="291"/>
    </location>
</feature>
<feature type="transmembrane region" description="Helical" evidence="8">
    <location>
        <begin position="233"/>
        <end position="259"/>
    </location>
</feature>
<reference evidence="11" key="1">
    <citation type="submission" date="2011-12" db="EMBL/GenBank/DDBJ databases">
        <title>Complete sequence of Clostridium clariflavum DSM 19732.</title>
        <authorList>
            <consortium name="US DOE Joint Genome Institute"/>
            <person name="Lucas S."/>
            <person name="Han J."/>
            <person name="Lapidus A."/>
            <person name="Cheng J.-F."/>
            <person name="Goodwin L."/>
            <person name="Pitluck S."/>
            <person name="Peters L."/>
            <person name="Teshima H."/>
            <person name="Detter J.C."/>
            <person name="Han C."/>
            <person name="Tapia R."/>
            <person name="Land M."/>
            <person name="Hauser L."/>
            <person name="Kyrpides N."/>
            <person name="Ivanova N."/>
            <person name="Pagani I."/>
            <person name="Kitzmiller T."/>
            <person name="Lynd L."/>
            <person name="Izquierdo J."/>
            <person name="Woyke T."/>
        </authorList>
    </citation>
    <scope>NUCLEOTIDE SEQUENCE [LARGE SCALE GENOMIC DNA]</scope>
    <source>
        <strain evidence="11">DSM 19732 / NBRC 101661 / EBR45</strain>
    </source>
</reference>